<dbReference type="SMART" id="SM00382">
    <property type="entry name" value="AAA"/>
    <property type="match status" value="1"/>
</dbReference>
<dbReference type="InterPro" id="IPR027417">
    <property type="entry name" value="P-loop_NTPase"/>
</dbReference>
<dbReference type="FunFam" id="3.40.50.300:FF:000006">
    <property type="entry name" value="DNA-binding transcriptional regulator NtrC"/>
    <property type="match status" value="1"/>
</dbReference>
<name>A0A9D2KME2_9BACT</name>
<dbReference type="SUPFAM" id="SSF55781">
    <property type="entry name" value="GAF domain-like"/>
    <property type="match status" value="1"/>
</dbReference>
<organism evidence="8 9">
    <name type="scientific">Candidatus Mailhella merdigallinarum</name>
    <dbReference type="NCBI Taxonomy" id="2838658"/>
    <lineage>
        <taxon>Bacteria</taxon>
        <taxon>Pseudomonadati</taxon>
        <taxon>Thermodesulfobacteriota</taxon>
        <taxon>Desulfovibrionia</taxon>
        <taxon>Desulfovibrionales</taxon>
        <taxon>Desulfovibrionaceae</taxon>
        <taxon>Mailhella</taxon>
    </lineage>
</organism>
<feature type="domain" description="Sigma-54 factor interaction" evidence="7">
    <location>
        <begin position="220"/>
        <end position="449"/>
    </location>
</feature>
<keyword evidence="4" id="KW-0238">DNA-binding</keyword>
<dbReference type="GO" id="GO:0005524">
    <property type="term" value="F:ATP binding"/>
    <property type="evidence" value="ECO:0007669"/>
    <property type="project" value="UniProtKB-KW"/>
</dbReference>
<evidence type="ECO:0000256" key="3">
    <source>
        <dbReference type="ARBA" id="ARBA00023015"/>
    </source>
</evidence>
<keyword evidence="1" id="KW-0547">Nucleotide-binding</keyword>
<dbReference type="PROSITE" id="PS00688">
    <property type="entry name" value="SIGMA54_INTERACT_3"/>
    <property type="match status" value="1"/>
</dbReference>
<dbReference type="Pfam" id="PF02954">
    <property type="entry name" value="HTH_8"/>
    <property type="match status" value="1"/>
</dbReference>
<keyword evidence="2" id="KW-0067">ATP-binding</keyword>
<dbReference type="InterPro" id="IPR003593">
    <property type="entry name" value="AAA+_ATPase"/>
</dbReference>
<evidence type="ECO:0000256" key="6">
    <source>
        <dbReference type="SAM" id="MobiDB-lite"/>
    </source>
</evidence>
<dbReference type="Pfam" id="PF00158">
    <property type="entry name" value="Sigma54_activat"/>
    <property type="match status" value="1"/>
</dbReference>
<dbReference type="PROSITE" id="PS00676">
    <property type="entry name" value="SIGMA54_INTERACT_2"/>
    <property type="match status" value="1"/>
</dbReference>
<dbReference type="SUPFAM" id="SSF52540">
    <property type="entry name" value="P-loop containing nucleoside triphosphate hydrolases"/>
    <property type="match status" value="1"/>
</dbReference>
<dbReference type="InterPro" id="IPR058031">
    <property type="entry name" value="AAA_lid_NorR"/>
</dbReference>
<dbReference type="SMART" id="SM00065">
    <property type="entry name" value="GAF"/>
    <property type="match status" value="1"/>
</dbReference>
<dbReference type="Gene3D" id="3.30.450.40">
    <property type="match status" value="1"/>
</dbReference>
<dbReference type="InterPro" id="IPR003018">
    <property type="entry name" value="GAF"/>
</dbReference>
<proteinExistence type="predicted"/>
<sequence>MKISSPRRPAASGTDQNDALPSLRNGVRDDVRELRLLFELSQLLDGAAHIGETLDGALCLMARHMAMMRGSISLVSPGDGSIHIESSYGLNAAEQARGHYAAGEGVTGTVIRTGRPMVISNVSDEPLFLNRTRSRNLRKDAVSFICVPIRADDQAIGALSVDRLFADTSTLEEDARLLTIIASMLARAARVRQSCLPERNVNRAARGHDRGRVSLRSPFFVGSCEAMQQVYARIDQVARSSATVLLRGESGTGKELAALAIHAASPRANRPFITLNCAALPETLVENELFGHERGAFTGAQGLYRGRFEQADGGTLFLDEVGDLPPLTQAKLLRVIQERSYERLGGAETRRADVRLITATNRPLEDMVHQGAFRGDLYYRLNVFPIELPPLRERSGDIALLAAHFMKKFAAAGGRTEMNLSLSAADMLQRYEWPGNIRELENIMERAVLLAGEEGVILPQHLPPELHSKGCPVSAPGVRRAQGHAVGPLQPRLDELEKGCILEALRRHEGNMGRAARELGLTDRIMALRMKKYGITYKEFRRKRTRSE</sequence>
<dbReference type="InterPro" id="IPR025943">
    <property type="entry name" value="Sigma_54_int_dom_ATP-bd_2"/>
</dbReference>
<dbReference type="Gene3D" id="3.40.50.300">
    <property type="entry name" value="P-loop containing nucleotide triphosphate hydrolases"/>
    <property type="match status" value="1"/>
</dbReference>
<keyword evidence="3" id="KW-0805">Transcription regulation</keyword>
<dbReference type="Gene3D" id="1.10.10.60">
    <property type="entry name" value="Homeodomain-like"/>
    <property type="match status" value="1"/>
</dbReference>
<dbReference type="InterPro" id="IPR025944">
    <property type="entry name" value="Sigma_54_int_dom_CS"/>
</dbReference>
<dbReference type="InterPro" id="IPR002197">
    <property type="entry name" value="HTH_Fis"/>
</dbReference>
<dbReference type="SUPFAM" id="SSF46689">
    <property type="entry name" value="Homeodomain-like"/>
    <property type="match status" value="1"/>
</dbReference>
<dbReference type="AlphaFoldDB" id="A0A9D2KME2"/>
<dbReference type="GO" id="GO:0043565">
    <property type="term" value="F:sequence-specific DNA binding"/>
    <property type="evidence" value="ECO:0007669"/>
    <property type="project" value="InterPro"/>
</dbReference>
<evidence type="ECO:0000256" key="4">
    <source>
        <dbReference type="ARBA" id="ARBA00023125"/>
    </source>
</evidence>
<evidence type="ECO:0000313" key="9">
    <source>
        <dbReference type="Proteomes" id="UP000824225"/>
    </source>
</evidence>
<keyword evidence="5" id="KW-0804">Transcription</keyword>
<evidence type="ECO:0000256" key="1">
    <source>
        <dbReference type="ARBA" id="ARBA00022741"/>
    </source>
</evidence>
<dbReference type="InterPro" id="IPR002078">
    <property type="entry name" value="Sigma_54_int"/>
</dbReference>
<evidence type="ECO:0000313" key="8">
    <source>
        <dbReference type="EMBL" id="HJA08807.1"/>
    </source>
</evidence>
<dbReference type="PROSITE" id="PS50045">
    <property type="entry name" value="SIGMA54_INTERACT_4"/>
    <property type="match status" value="1"/>
</dbReference>
<evidence type="ECO:0000256" key="5">
    <source>
        <dbReference type="ARBA" id="ARBA00023163"/>
    </source>
</evidence>
<dbReference type="GO" id="GO:0006355">
    <property type="term" value="P:regulation of DNA-templated transcription"/>
    <property type="evidence" value="ECO:0007669"/>
    <property type="project" value="InterPro"/>
</dbReference>
<dbReference type="EMBL" id="DXAN01000022">
    <property type="protein sequence ID" value="HJA08807.1"/>
    <property type="molecule type" value="Genomic_DNA"/>
</dbReference>
<accession>A0A9D2KME2</accession>
<dbReference type="CDD" id="cd00009">
    <property type="entry name" value="AAA"/>
    <property type="match status" value="1"/>
</dbReference>
<dbReference type="PANTHER" id="PTHR32071">
    <property type="entry name" value="TRANSCRIPTIONAL REGULATORY PROTEIN"/>
    <property type="match status" value="1"/>
</dbReference>
<feature type="region of interest" description="Disordered" evidence="6">
    <location>
        <begin position="1"/>
        <end position="24"/>
    </location>
</feature>
<reference evidence="8" key="2">
    <citation type="submission" date="2021-04" db="EMBL/GenBank/DDBJ databases">
        <authorList>
            <person name="Gilroy R."/>
        </authorList>
    </citation>
    <scope>NUCLEOTIDE SEQUENCE</scope>
    <source>
        <strain evidence="8">CHK186-16707</strain>
    </source>
</reference>
<dbReference type="Pfam" id="PF25601">
    <property type="entry name" value="AAA_lid_14"/>
    <property type="match status" value="1"/>
</dbReference>
<protein>
    <submittedName>
        <fullName evidence="8">Sigma 54-interacting transcriptional regulator</fullName>
    </submittedName>
</protein>
<dbReference type="Gene3D" id="1.10.8.60">
    <property type="match status" value="1"/>
</dbReference>
<dbReference type="PRINTS" id="PR01590">
    <property type="entry name" value="HTHFIS"/>
</dbReference>
<gene>
    <name evidence="8" type="ORF">H9962_06435</name>
</gene>
<dbReference type="Proteomes" id="UP000824225">
    <property type="component" value="Unassembled WGS sequence"/>
</dbReference>
<evidence type="ECO:0000259" key="7">
    <source>
        <dbReference type="PROSITE" id="PS50045"/>
    </source>
</evidence>
<comment type="caution">
    <text evidence="8">The sequence shown here is derived from an EMBL/GenBank/DDBJ whole genome shotgun (WGS) entry which is preliminary data.</text>
</comment>
<dbReference type="Pfam" id="PF01590">
    <property type="entry name" value="GAF"/>
    <property type="match status" value="1"/>
</dbReference>
<dbReference type="InterPro" id="IPR029016">
    <property type="entry name" value="GAF-like_dom_sf"/>
</dbReference>
<evidence type="ECO:0000256" key="2">
    <source>
        <dbReference type="ARBA" id="ARBA00022840"/>
    </source>
</evidence>
<dbReference type="InterPro" id="IPR009057">
    <property type="entry name" value="Homeodomain-like_sf"/>
</dbReference>
<reference evidence="8" key="1">
    <citation type="journal article" date="2021" name="PeerJ">
        <title>Extensive microbial diversity within the chicken gut microbiome revealed by metagenomics and culture.</title>
        <authorList>
            <person name="Gilroy R."/>
            <person name="Ravi A."/>
            <person name="Getino M."/>
            <person name="Pursley I."/>
            <person name="Horton D.L."/>
            <person name="Alikhan N.F."/>
            <person name="Baker D."/>
            <person name="Gharbi K."/>
            <person name="Hall N."/>
            <person name="Watson M."/>
            <person name="Adriaenssens E.M."/>
            <person name="Foster-Nyarko E."/>
            <person name="Jarju S."/>
            <person name="Secka A."/>
            <person name="Antonio M."/>
            <person name="Oren A."/>
            <person name="Chaudhuri R.R."/>
            <person name="La Ragione R."/>
            <person name="Hildebrand F."/>
            <person name="Pallen M.J."/>
        </authorList>
    </citation>
    <scope>NUCLEOTIDE SEQUENCE</scope>
    <source>
        <strain evidence="8">CHK186-16707</strain>
    </source>
</reference>